<organism evidence="1">
    <name type="scientific">marine metagenome</name>
    <dbReference type="NCBI Taxonomy" id="408172"/>
    <lineage>
        <taxon>unclassified sequences</taxon>
        <taxon>metagenomes</taxon>
        <taxon>ecological metagenomes</taxon>
    </lineage>
</organism>
<accession>A0A381VXV5</accession>
<reference evidence="1" key="1">
    <citation type="submission" date="2018-05" db="EMBL/GenBank/DDBJ databases">
        <authorList>
            <person name="Lanie J.A."/>
            <person name="Ng W.-L."/>
            <person name="Kazmierczak K.M."/>
            <person name="Andrzejewski T.M."/>
            <person name="Davidsen T.M."/>
            <person name="Wayne K.J."/>
            <person name="Tettelin H."/>
            <person name="Glass J.I."/>
            <person name="Rusch D."/>
            <person name="Podicherti R."/>
            <person name="Tsui H.-C.T."/>
            <person name="Winkler M.E."/>
        </authorList>
    </citation>
    <scope>NUCLEOTIDE SEQUENCE</scope>
</reference>
<sequence length="140" mass="15578">MLYRSFDDTLSDIEQEQLEDALATSAELGEEYERLVSLRRMISDNTSASFAPLFTQRVMQQIKTGDKPSTESEAFFSELSTMFRRVAVAATIAAVMAVSYNLSQSDTFSLAASFGVRQQQEPALEEMLDVTLALEVEDSL</sequence>
<name>A0A381VXV5_9ZZZZ</name>
<evidence type="ECO:0000313" key="1">
    <source>
        <dbReference type="EMBL" id="SVA45119.1"/>
    </source>
</evidence>
<proteinExistence type="predicted"/>
<protein>
    <submittedName>
        <fullName evidence="1">Uncharacterized protein</fullName>
    </submittedName>
</protein>
<dbReference type="EMBL" id="UINC01010114">
    <property type="protein sequence ID" value="SVA45119.1"/>
    <property type="molecule type" value="Genomic_DNA"/>
</dbReference>
<gene>
    <name evidence="1" type="ORF">METZ01_LOCUS97973</name>
</gene>
<dbReference type="AlphaFoldDB" id="A0A381VXV5"/>